<keyword evidence="4" id="KW-1185">Reference proteome</keyword>
<dbReference type="SUPFAM" id="SSF53448">
    <property type="entry name" value="Nucleotide-diphospho-sugar transferases"/>
    <property type="match status" value="1"/>
</dbReference>
<dbReference type="OrthoDB" id="409543at2759"/>
<dbReference type="GO" id="GO:0006688">
    <property type="term" value="P:glycosphingolipid biosynthetic process"/>
    <property type="evidence" value="ECO:0007669"/>
    <property type="project" value="TreeGrafter"/>
</dbReference>
<dbReference type="Proteomes" id="UP000301870">
    <property type="component" value="Chromosome 29"/>
</dbReference>
<dbReference type="InterPro" id="IPR007652">
    <property type="entry name" value="A1-4-GlycosylTfrase_dom"/>
</dbReference>
<keyword evidence="2" id="KW-0808">Transferase</keyword>
<sequence>MTCSYVDNEPKAYYLGSLSLQRDISKNYNPTSWSVNGADTIEDVLRRLCPKLNMSKRIPVKDCKGVKIFDFELFYPHYYLELDEIFQPPSERFDLHRPYTYHMWNFLSHNMTIYKGTVYQILAKTFCPTIYDTYRHEFYADTVKVEEKVIKN</sequence>
<evidence type="ECO:0000313" key="4">
    <source>
        <dbReference type="Proteomes" id="UP000301870"/>
    </source>
</evidence>
<dbReference type="Pfam" id="PF04572">
    <property type="entry name" value="Gb3_synth"/>
    <property type="match status" value="1"/>
</dbReference>
<feature type="domain" description="Alpha 1,4-glycosyltransferase" evidence="3">
    <location>
        <begin position="22"/>
        <end position="133"/>
    </location>
</feature>
<evidence type="ECO:0000313" key="5">
    <source>
        <dbReference type="RefSeq" id="XP_022831213.1"/>
    </source>
</evidence>
<name>A0A9J7EHQ3_SPOLT</name>
<organism evidence="4 5">
    <name type="scientific">Spodoptera litura</name>
    <name type="common">Asian cotton leafworm</name>
    <dbReference type="NCBI Taxonomy" id="69820"/>
    <lineage>
        <taxon>Eukaryota</taxon>
        <taxon>Metazoa</taxon>
        <taxon>Ecdysozoa</taxon>
        <taxon>Arthropoda</taxon>
        <taxon>Hexapoda</taxon>
        <taxon>Insecta</taxon>
        <taxon>Pterygota</taxon>
        <taxon>Neoptera</taxon>
        <taxon>Endopterygota</taxon>
        <taxon>Lepidoptera</taxon>
        <taxon>Glossata</taxon>
        <taxon>Ditrysia</taxon>
        <taxon>Noctuoidea</taxon>
        <taxon>Noctuidae</taxon>
        <taxon>Amphipyrinae</taxon>
        <taxon>Spodoptera</taxon>
    </lineage>
</organism>
<dbReference type="GeneID" id="111359794"/>
<dbReference type="InterPro" id="IPR051981">
    <property type="entry name" value="Glycosyltransf_32"/>
</dbReference>
<accession>A0A9J7EHQ3</accession>
<protein>
    <submittedName>
        <fullName evidence="5">Uncharacterized protein LOC111359794</fullName>
    </submittedName>
</protein>
<dbReference type="KEGG" id="sliu:111359794"/>
<evidence type="ECO:0000256" key="2">
    <source>
        <dbReference type="ARBA" id="ARBA00022679"/>
    </source>
</evidence>
<reference evidence="5" key="1">
    <citation type="submission" date="2025-08" db="UniProtKB">
        <authorList>
            <consortium name="RefSeq"/>
        </authorList>
    </citation>
    <scope>IDENTIFICATION</scope>
    <source>
        <strain evidence="5">Ishihara</strain>
        <tissue evidence="5">Whole body</tissue>
    </source>
</reference>
<gene>
    <name evidence="5" type="primary">LOC111359794</name>
</gene>
<dbReference type="RefSeq" id="XP_022831213.1">
    <property type="nucleotide sequence ID" value="XM_022975445.1"/>
</dbReference>
<dbReference type="PANTHER" id="PTHR12042:SF21">
    <property type="entry name" value="ALPHA1,4-GALACTOSYLTRANSFERASE 1-RELATED"/>
    <property type="match status" value="1"/>
</dbReference>
<dbReference type="GO" id="GO:0016020">
    <property type="term" value="C:membrane"/>
    <property type="evidence" value="ECO:0007669"/>
    <property type="project" value="GOC"/>
</dbReference>
<dbReference type="InterPro" id="IPR029044">
    <property type="entry name" value="Nucleotide-diphossugar_trans"/>
</dbReference>
<evidence type="ECO:0000256" key="1">
    <source>
        <dbReference type="ARBA" id="ARBA00009003"/>
    </source>
</evidence>
<dbReference type="PANTHER" id="PTHR12042">
    <property type="entry name" value="LACTOSYLCERAMIDE 4-ALPHA-GALACTOSYLTRANSFERASE ALPHA- 1,4-GALACTOSYLTRANSFERASE"/>
    <property type="match status" value="1"/>
</dbReference>
<proteinExistence type="inferred from homology"/>
<dbReference type="AlphaFoldDB" id="A0A9J7EHQ3"/>
<comment type="similarity">
    <text evidence="1">Belongs to the glycosyltransferase 32 family.</text>
</comment>
<dbReference type="GO" id="GO:0016758">
    <property type="term" value="F:hexosyltransferase activity"/>
    <property type="evidence" value="ECO:0007669"/>
    <property type="project" value="TreeGrafter"/>
</dbReference>
<evidence type="ECO:0000259" key="3">
    <source>
        <dbReference type="Pfam" id="PF04572"/>
    </source>
</evidence>